<keyword evidence="5" id="KW-1185">Reference proteome</keyword>
<protein>
    <recommendedName>
        <fullName evidence="6">Heterokaryon incompatibility domain-containing protein</fullName>
    </recommendedName>
</protein>
<name>A0AA40C2J8_9PEZI</name>
<dbReference type="Pfam" id="PF26640">
    <property type="entry name" value="DUF8212"/>
    <property type="match status" value="1"/>
</dbReference>
<dbReference type="InterPro" id="IPR058525">
    <property type="entry name" value="DUF8212"/>
</dbReference>
<comment type="caution">
    <text evidence="4">The sequence shown here is derived from an EMBL/GenBank/DDBJ whole genome shotgun (WGS) entry which is preliminary data.</text>
</comment>
<sequence length="659" mass="75816">MRLINIDTMKMEEFFGSQVPRYVILSHTWGRQEISYQDYMWLDNYDQELAEGIIDEFMPRQRQRVIQKANSMRAREGYEKVQRFAAFAQDLRLTGPEHQHTSYIWVDTCCINKESSAELSEAINSMYAWYKKSFRCVAYLSDVESPKADIGQSRWFTRGWTLQELVAPRYVQFHDRNWDLITHRYQAAKKLSKITGINIGIFTGDLLLEYTTIAERISWAAKRETTRVEDQAYCLMGLFDVNMPLLYGEGGNAFQRLQQEIIKSTKDQSIFLWGLDHSLTADWRAERNAMLGRDPNAFSRCGDVQLLAREDSSRLWGGLNYHPYNHTNIGMEMTSLLIDVPFGTAGLFRTFAILPMLSKRFLVGIMLYEPQRRSPRLIEGRALLVRNQWDNAIPLCPPPAVNEGWPANVYVKDVMILSKPLNMPIFVDGPEFDHRFFFHVAIPNDLGYMEAWSSSLVSNILQGTPETGFTIRFTGSCAFQRTSGNPIFLLFRKHGELPNQTADILVVVSVDVQPARINWVRSGRWSVIQEELTDREPPSLAALFLLDPPSAEKDFWEHLPPDHRFFELRTQVQHRISHGQPTDGMASEKDKDFHDRIFLSVGKALDPELLDEYDAEWQDFLLNTGPYAGESNRPLWHGQPPPPPGPDDIDDSPWDSGTD</sequence>
<evidence type="ECO:0000259" key="2">
    <source>
        <dbReference type="Pfam" id="PF06985"/>
    </source>
</evidence>
<feature type="region of interest" description="Disordered" evidence="1">
    <location>
        <begin position="628"/>
        <end position="659"/>
    </location>
</feature>
<dbReference type="Proteomes" id="UP001175000">
    <property type="component" value="Unassembled WGS sequence"/>
</dbReference>
<dbReference type="Pfam" id="PF06985">
    <property type="entry name" value="HET"/>
    <property type="match status" value="1"/>
</dbReference>
<evidence type="ECO:0000256" key="1">
    <source>
        <dbReference type="SAM" id="MobiDB-lite"/>
    </source>
</evidence>
<feature type="domain" description="Heterokaryon incompatibility" evidence="2">
    <location>
        <begin position="22"/>
        <end position="144"/>
    </location>
</feature>
<evidence type="ECO:0000313" key="4">
    <source>
        <dbReference type="EMBL" id="KAK0622687.1"/>
    </source>
</evidence>
<reference evidence="4" key="1">
    <citation type="submission" date="2023-06" db="EMBL/GenBank/DDBJ databases">
        <title>Genome-scale phylogeny and comparative genomics of the fungal order Sordariales.</title>
        <authorList>
            <consortium name="Lawrence Berkeley National Laboratory"/>
            <person name="Hensen N."/>
            <person name="Bonometti L."/>
            <person name="Westerberg I."/>
            <person name="Brannstrom I.O."/>
            <person name="Guillou S."/>
            <person name="Cros-Aarteil S."/>
            <person name="Calhoun S."/>
            <person name="Haridas S."/>
            <person name="Kuo A."/>
            <person name="Mondo S."/>
            <person name="Pangilinan J."/>
            <person name="Riley R."/>
            <person name="Labutti K."/>
            <person name="Andreopoulos B."/>
            <person name="Lipzen A."/>
            <person name="Chen C."/>
            <person name="Yanf M."/>
            <person name="Daum C."/>
            <person name="Ng V."/>
            <person name="Clum A."/>
            <person name="Steindorff A."/>
            <person name="Ohm R."/>
            <person name="Martin F."/>
            <person name="Silar P."/>
            <person name="Natvig D."/>
            <person name="Lalanne C."/>
            <person name="Gautier V."/>
            <person name="Ament-Velasquez S.L."/>
            <person name="Kruys A."/>
            <person name="Hutchinson M.I."/>
            <person name="Powell A.J."/>
            <person name="Barry K."/>
            <person name="Miller A.N."/>
            <person name="Grigoriev I.V."/>
            <person name="Debuchy R."/>
            <person name="Gladieux P."/>
            <person name="Thoren M.H."/>
            <person name="Johannesson H."/>
        </authorList>
    </citation>
    <scope>NUCLEOTIDE SEQUENCE</scope>
    <source>
        <strain evidence="4">CBS 606.72</strain>
    </source>
</reference>
<evidence type="ECO:0008006" key="6">
    <source>
        <dbReference type="Google" id="ProtNLM"/>
    </source>
</evidence>
<feature type="domain" description="DUF8212" evidence="3">
    <location>
        <begin position="252"/>
        <end position="331"/>
    </location>
</feature>
<gene>
    <name evidence="4" type="ORF">B0T14DRAFT_514279</name>
</gene>
<dbReference type="InterPro" id="IPR010730">
    <property type="entry name" value="HET"/>
</dbReference>
<accession>A0AA40C2J8</accession>
<dbReference type="AlphaFoldDB" id="A0AA40C2J8"/>
<dbReference type="PANTHER" id="PTHR10622:SF10">
    <property type="entry name" value="HET DOMAIN-CONTAINING PROTEIN"/>
    <property type="match status" value="1"/>
</dbReference>
<organism evidence="4 5">
    <name type="scientific">Immersiella caudata</name>
    <dbReference type="NCBI Taxonomy" id="314043"/>
    <lineage>
        <taxon>Eukaryota</taxon>
        <taxon>Fungi</taxon>
        <taxon>Dikarya</taxon>
        <taxon>Ascomycota</taxon>
        <taxon>Pezizomycotina</taxon>
        <taxon>Sordariomycetes</taxon>
        <taxon>Sordariomycetidae</taxon>
        <taxon>Sordariales</taxon>
        <taxon>Lasiosphaeriaceae</taxon>
        <taxon>Immersiella</taxon>
    </lineage>
</organism>
<dbReference type="EMBL" id="JAULSU010000003">
    <property type="protein sequence ID" value="KAK0622687.1"/>
    <property type="molecule type" value="Genomic_DNA"/>
</dbReference>
<evidence type="ECO:0000313" key="5">
    <source>
        <dbReference type="Proteomes" id="UP001175000"/>
    </source>
</evidence>
<evidence type="ECO:0000259" key="3">
    <source>
        <dbReference type="Pfam" id="PF26640"/>
    </source>
</evidence>
<dbReference type="PANTHER" id="PTHR10622">
    <property type="entry name" value="HET DOMAIN-CONTAINING PROTEIN"/>
    <property type="match status" value="1"/>
</dbReference>
<proteinExistence type="predicted"/>
<feature type="compositionally biased region" description="Acidic residues" evidence="1">
    <location>
        <begin position="647"/>
        <end position="659"/>
    </location>
</feature>